<dbReference type="SUPFAM" id="SSF54534">
    <property type="entry name" value="FKBP-like"/>
    <property type="match status" value="1"/>
</dbReference>
<dbReference type="Pfam" id="PF13624">
    <property type="entry name" value="SurA_N_3"/>
    <property type="match status" value="1"/>
</dbReference>
<evidence type="ECO:0000256" key="3">
    <source>
        <dbReference type="ARBA" id="ARBA00022729"/>
    </source>
</evidence>
<dbReference type="AlphaFoldDB" id="A0AAX3N237"/>
<keyword evidence="4 6" id="KW-0697">Rotamase</keyword>
<proteinExistence type="predicted"/>
<organism evidence="9 10">
    <name type="scientific">Paenibacillus urinalis</name>
    <dbReference type="NCBI Taxonomy" id="521520"/>
    <lineage>
        <taxon>Bacteria</taxon>
        <taxon>Bacillati</taxon>
        <taxon>Bacillota</taxon>
        <taxon>Bacilli</taxon>
        <taxon>Bacillales</taxon>
        <taxon>Paenibacillaceae</taxon>
        <taxon>Paenibacillus</taxon>
    </lineage>
</organism>
<feature type="transmembrane region" description="Helical" evidence="7">
    <location>
        <begin position="7"/>
        <end position="27"/>
    </location>
</feature>
<gene>
    <name evidence="9" type="ORF">PUW23_00315</name>
</gene>
<dbReference type="InterPro" id="IPR000297">
    <property type="entry name" value="PPIase_PpiC"/>
</dbReference>
<evidence type="ECO:0000256" key="1">
    <source>
        <dbReference type="ARBA" id="ARBA00000971"/>
    </source>
</evidence>
<evidence type="ECO:0000259" key="8">
    <source>
        <dbReference type="PROSITE" id="PS50198"/>
    </source>
</evidence>
<dbReference type="InterPro" id="IPR050245">
    <property type="entry name" value="PrsA_foldase"/>
</dbReference>
<dbReference type="Gene3D" id="3.10.50.40">
    <property type="match status" value="1"/>
</dbReference>
<sequence>MRKQEKGLWVTVVVLTASVVMMGTFILQGMNTASDEADSQMQDQEETVARIAGQDVSEEEWVNLLKARYGKNMLNEMLNRRAVLEEAKEKGLTITEAEVEAELEETMEGYTSEEAYYKEMLTQFGLSIDDLKAEATYHILLEKIATAGIEVSEAEVEQYYEEHLDSYTPSRQLDLSMIQVNDAETAEQVISRLEQGESFEALAQELSTDEYSKDTNGRLGLIDEDDPFQPEAMMGVAKELDIGEAAGPILIDDAYIIIRLNDINEENTLTREQAMEEIRRMLALNEAGPLSEVEKSLRDKHGAEIIVELDKAS</sequence>
<feature type="domain" description="PpiC" evidence="8">
    <location>
        <begin position="170"/>
        <end position="262"/>
    </location>
</feature>
<evidence type="ECO:0000313" key="9">
    <source>
        <dbReference type="EMBL" id="WDH82770.1"/>
    </source>
</evidence>
<name>A0AAX3N237_9BACL</name>
<dbReference type="PANTHER" id="PTHR47245:SF1">
    <property type="entry name" value="FOLDASE PROTEIN PRSA"/>
    <property type="match status" value="1"/>
</dbReference>
<dbReference type="SUPFAM" id="SSF109998">
    <property type="entry name" value="Triger factor/SurA peptide-binding domain-like"/>
    <property type="match status" value="1"/>
</dbReference>
<dbReference type="InterPro" id="IPR027304">
    <property type="entry name" value="Trigger_fact/SurA_dom_sf"/>
</dbReference>
<dbReference type="RefSeq" id="WP_047914136.1">
    <property type="nucleotide sequence ID" value="NZ_CP118101.1"/>
</dbReference>
<evidence type="ECO:0000256" key="5">
    <source>
        <dbReference type="ARBA" id="ARBA00023235"/>
    </source>
</evidence>
<dbReference type="PROSITE" id="PS50198">
    <property type="entry name" value="PPIC_PPIASE_2"/>
    <property type="match status" value="1"/>
</dbReference>
<dbReference type="Gene3D" id="1.10.4030.10">
    <property type="entry name" value="Porin chaperone SurA, peptide-binding domain"/>
    <property type="match status" value="1"/>
</dbReference>
<protein>
    <recommendedName>
        <fullName evidence="2">peptidylprolyl isomerase</fullName>
        <ecNumber evidence="2">5.2.1.8</ecNumber>
    </recommendedName>
</protein>
<evidence type="ECO:0000313" key="10">
    <source>
        <dbReference type="Proteomes" id="UP001220962"/>
    </source>
</evidence>
<reference evidence="9" key="1">
    <citation type="submission" date="2023-02" db="EMBL/GenBank/DDBJ databases">
        <title>Pathogen: clinical or host-associated sample.</title>
        <authorList>
            <person name="Hergert J."/>
            <person name="Casey R."/>
            <person name="Wagner J."/>
            <person name="Young E.L."/>
            <person name="Oakeson K.F."/>
        </authorList>
    </citation>
    <scope>NUCLEOTIDE SEQUENCE</scope>
    <source>
        <strain evidence="9">2022CK-00830</strain>
    </source>
</reference>
<dbReference type="Pfam" id="PF13145">
    <property type="entry name" value="Rotamase_2"/>
    <property type="match status" value="1"/>
</dbReference>
<keyword evidence="3" id="KW-0732">Signal</keyword>
<evidence type="ECO:0000256" key="7">
    <source>
        <dbReference type="SAM" id="Phobius"/>
    </source>
</evidence>
<dbReference type="GO" id="GO:0003755">
    <property type="term" value="F:peptidyl-prolyl cis-trans isomerase activity"/>
    <property type="evidence" value="ECO:0007669"/>
    <property type="project" value="UniProtKB-KW"/>
</dbReference>
<dbReference type="PANTHER" id="PTHR47245">
    <property type="entry name" value="PEPTIDYLPROLYL ISOMERASE"/>
    <property type="match status" value="1"/>
</dbReference>
<comment type="catalytic activity">
    <reaction evidence="1">
        <text>[protein]-peptidylproline (omega=180) = [protein]-peptidylproline (omega=0)</text>
        <dbReference type="Rhea" id="RHEA:16237"/>
        <dbReference type="Rhea" id="RHEA-COMP:10747"/>
        <dbReference type="Rhea" id="RHEA-COMP:10748"/>
        <dbReference type="ChEBI" id="CHEBI:83833"/>
        <dbReference type="ChEBI" id="CHEBI:83834"/>
        <dbReference type="EC" id="5.2.1.8"/>
    </reaction>
</comment>
<dbReference type="EMBL" id="CP118101">
    <property type="protein sequence ID" value="WDH82770.1"/>
    <property type="molecule type" value="Genomic_DNA"/>
</dbReference>
<evidence type="ECO:0000256" key="6">
    <source>
        <dbReference type="PROSITE-ProRule" id="PRU00278"/>
    </source>
</evidence>
<dbReference type="Proteomes" id="UP001220962">
    <property type="component" value="Chromosome"/>
</dbReference>
<accession>A0AAX3N237</accession>
<keyword evidence="7" id="KW-1133">Transmembrane helix</keyword>
<evidence type="ECO:0000256" key="2">
    <source>
        <dbReference type="ARBA" id="ARBA00013194"/>
    </source>
</evidence>
<dbReference type="EC" id="5.2.1.8" evidence="2"/>
<evidence type="ECO:0000256" key="4">
    <source>
        <dbReference type="ARBA" id="ARBA00023110"/>
    </source>
</evidence>
<keyword evidence="7" id="KW-0472">Membrane</keyword>
<keyword evidence="5 6" id="KW-0413">Isomerase</keyword>
<dbReference type="InterPro" id="IPR046357">
    <property type="entry name" value="PPIase_dom_sf"/>
</dbReference>
<keyword evidence="7" id="KW-0812">Transmembrane</keyword>